<sequence>MTKFAIIDVKAVSEPSAKRQEAMPVSLRAAKAFAFGTFGLVLLVVLTASAMGVVAHQIREPGQPFQIPNDAGLSHELAGIAGLAPRPPYVPRGEWRCEVKMETRNGEPHLVLSNPTDQTREVSYVVEFYDSAKKRWYTKLTGTTKMEKRRGFSEELTFGRDDSDWRVRQTSESVIK</sequence>
<keyword evidence="1" id="KW-1133">Transmembrane helix</keyword>
<evidence type="ECO:0000313" key="2">
    <source>
        <dbReference type="EMBL" id="QOV90950.1"/>
    </source>
</evidence>
<dbReference type="AlphaFoldDB" id="A0A7M2X2G7"/>
<feature type="transmembrane region" description="Helical" evidence="1">
    <location>
        <begin position="32"/>
        <end position="55"/>
    </location>
</feature>
<dbReference type="KEGG" id="hbs:IPV69_06200"/>
<evidence type="ECO:0000313" key="3">
    <source>
        <dbReference type="Proteomes" id="UP000593765"/>
    </source>
</evidence>
<name>A0A7M2X2G7_9BACT</name>
<proteinExistence type="predicted"/>
<keyword evidence="3" id="KW-1185">Reference proteome</keyword>
<accession>A0A7M2X2G7</accession>
<evidence type="ECO:0000256" key="1">
    <source>
        <dbReference type="SAM" id="Phobius"/>
    </source>
</evidence>
<organism evidence="2 3">
    <name type="scientific">Humisphaera borealis</name>
    <dbReference type="NCBI Taxonomy" id="2807512"/>
    <lineage>
        <taxon>Bacteria</taxon>
        <taxon>Pseudomonadati</taxon>
        <taxon>Planctomycetota</taxon>
        <taxon>Phycisphaerae</taxon>
        <taxon>Tepidisphaerales</taxon>
        <taxon>Tepidisphaeraceae</taxon>
        <taxon>Humisphaera</taxon>
    </lineage>
</organism>
<dbReference type="RefSeq" id="WP_206294055.1">
    <property type="nucleotide sequence ID" value="NZ_CP063458.1"/>
</dbReference>
<keyword evidence="1" id="KW-0472">Membrane</keyword>
<gene>
    <name evidence="2" type="ORF">IPV69_06200</name>
</gene>
<dbReference type="EMBL" id="CP063458">
    <property type="protein sequence ID" value="QOV90950.1"/>
    <property type="molecule type" value="Genomic_DNA"/>
</dbReference>
<reference evidence="2 3" key="1">
    <citation type="submission" date="2020-10" db="EMBL/GenBank/DDBJ databases">
        <title>Wide distribution of Phycisphaera-like planctomycetes from WD2101 soil group in peatlands and genome analysis of the first cultivated representative.</title>
        <authorList>
            <person name="Dedysh S.N."/>
            <person name="Beletsky A.V."/>
            <person name="Ivanova A."/>
            <person name="Kulichevskaya I.S."/>
            <person name="Suzina N.E."/>
            <person name="Philippov D.A."/>
            <person name="Rakitin A.L."/>
            <person name="Mardanov A.V."/>
            <person name="Ravin N.V."/>
        </authorList>
    </citation>
    <scope>NUCLEOTIDE SEQUENCE [LARGE SCALE GENOMIC DNA]</scope>
    <source>
        <strain evidence="2 3">M1803</strain>
    </source>
</reference>
<dbReference type="Proteomes" id="UP000593765">
    <property type="component" value="Chromosome"/>
</dbReference>
<keyword evidence="1" id="KW-0812">Transmembrane</keyword>
<protein>
    <submittedName>
        <fullName evidence="2">Uncharacterized protein</fullName>
    </submittedName>
</protein>